<sequence>MEIDDAGRLDGLLRRGAVSVAEADSLRLAPVPERDLADTLLLRLCMQPTDEAAENLFLPDFGLYADLVKREPEALGRLAEPVARVLGAAADGYAGDNADERSVAVLRALGGPGSNPRRWALALEARVFAHRIRDGVTRPIVGALGLAAVDIDAGAPRTAEVLAVEQVRRLSERWIADRAGRAWTDAEIVRVARMVTWPEAEVNDVCGG</sequence>
<dbReference type="Proteomes" id="UP000057820">
    <property type="component" value="Chromosome 1"/>
</dbReference>
<evidence type="ECO:0000313" key="1">
    <source>
        <dbReference type="EMBL" id="CRY77058.1"/>
    </source>
</evidence>
<dbReference type="EMBL" id="LN868938">
    <property type="protein sequence ID" value="CRY77058.1"/>
    <property type="molecule type" value="Genomic_DNA"/>
</dbReference>
<proteinExistence type="predicted"/>
<evidence type="ECO:0000313" key="2">
    <source>
        <dbReference type="Proteomes" id="UP000057820"/>
    </source>
</evidence>
<organism evidence="1 2">
    <name type="scientific">Nocardia farcinica</name>
    <dbReference type="NCBI Taxonomy" id="37329"/>
    <lineage>
        <taxon>Bacteria</taxon>
        <taxon>Bacillati</taxon>
        <taxon>Actinomycetota</taxon>
        <taxon>Actinomycetes</taxon>
        <taxon>Mycobacteriales</taxon>
        <taxon>Nocardiaceae</taxon>
        <taxon>Nocardia</taxon>
    </lineage>
</organism>
<protein>
    <submittedName>
        <fullName evidence="1">Uncharacterized protein</fullName>
    </submittedName>
</protein>
<gene>
    <name evidence="1" type="ORF">ERS450000_02154</name>
</gene>
<name>A0A0H5NNP7_NOCFR</name>
<dbReference type="KEGG" id="nfr:ERS450000_02154"/>
<dbReference type="AlphaFoldDB" id="A0A0H5NNP7"/>
<dbReference type="RefSeq" id="WP_060592329.1">
    <property type="nucleotide sequence ID" value="NZ_CP031418.1"/>
</dbReference>
<reference evidence="2" key="1">
    <citation type="submission" date="2015-03" db="EMBL/GenBank/DDBJ databases">
        <authorList>
            <consortium name="Pathogen Informatics"/>
        </authorList>
    </citation>
    <scope>NUCLEOTIDE SEQUENCE [LARGE SCALE GENOMIC DNA]</scope>
    <source>
        <strain evidence="2">NCTC11134</strain>
    </source>
</reference>
<accession>A0A0H5NNP7</accession>